<evidence type="ECO:0000313" key="19">
    <source>
        <dbReference type="Proteomes" id="UP001146351"/>
    </source>
</evidence>
<dbReference type="PROSITE" id="PS51695">
    <property type="entry name" value="SEDOLISIN"/>
    <property type="match status" value="1"/>
</dbReference>
<comment type="catalytic activity">
    <reaction evidence="1">
        <text>Release of an N-terminal tripeptide from a polypeptide.</text>
        <dbReference type="EC" id="3.4.14.10"/>
    </reaction>
</comment>
<dbReference type="SMART" id="SM00944">
    <property type="entry name" value="Pro-kuma_activ"/>
    <property type="match status" value="1"/>
</dbReference>
<dbReference type="GO" id="GO:0004252">
    <property type="term" value="F:serine-type endopeptidase activity"/>
    <property type="evidence" value="ECO:0007669"/>
    <property type="project" value="UniProtKB-UniRule"/>
</dbReference>
<dbReference type="EC" id="3.4.14.10" evidence="4"/>
<accession>A0A9W9I0K9</accession>
<comment type="caution">
    <text evidence="18">The sequence shown here is derived from an EMBL/GenBank/DDBJ whole genome shotgun (WGS) entry which is preliminary data.</text>
</comment>
<dbReference type="Gene3D" id="3.40.50.200">
    <property type="entry name" value="Peptidase S8/S53 domain"/>
    <property type="match status" value="1"/>
</dbReference>
<evidence type="ECO:0000256" key="14">
    <source>
        <dbReference type="ARBA" id="ARBA00023180"/>
    </source>
</evidence>
<dbReference type="PANTHER" id="PTHR14218">
    <property type="entry name" value="PROTEASE S8 TRIPEPTIDYL PEPTIDASE I CLN2"/>
    <property type="match status" value="1"/>
</dbReference>
<reference evidence="18" key="1">
    <citation type="submission" date="2022-11" db="EMBL/GenBank/DDBJ databases">
        <authorList>
            <person name="Petersen C."/>
        </authorList>
    </citation>
    <scope>NUCLEOTIDE SEQUENCE</scope>
    <source>
        <strain evidence="18">IBT 21917</strain>
    </source>
</reference>
<keyword evidence="11 15" id="KW-0106">Calcium</keyword>
<evidence type="ECO:0000259" key="17">
    <source>
        <dbReference type="PROSITE" id="PS51695"/>
    </source>
</evidence>
<feature type="active site" description="Charge relay system" evidence="15">
    <location>
        <position position="494"/>
    </location>
</feature>
<comment type="subcellular location">
    <subcellularLocation>
        <location evidence="3">Secreted</location>
        <location evidence="3">Extracellular space</location>
    </subcellularLocation>
</comment>
<evidence type="ECO:0000256" key="6">
    <source>
        <dbReference type="ARBA" id="ARBA00022670"/>
    </source>
</evidence>
<dbReference type="GO" id="GO:0006508">
    <property type="term" value="P:proteolysis"/>
    <property type="evidence" value="ECO:0007669"/>
    <property type="project" value="UniProtKB-KW"/>
</dbReference>
<feature type="active site" description="Charge relay system" evidence="15">
    <location>
        <position position="283"/>
    </location>
</feature>
<evidence type="ECO:0000256" key="12">
    <source>
        <dbReference type="ARBA" id="ARBA00023026"/>
    </source>
</evidence>
<evidence type="ECO:0000256" key="13">
    <source>
        <dbReference type="ARBA" id="ARBA00023145"/>
    </source>
</evidence>
<keyword evidence="6 15" id="KW-0645">Protease</keyword>
<feature type="binding site" evidence="15">
    <location>
        <position position="564"/>
    </location>
    <ligand>
        <name>Ca(2+)</name>
        <dbReference type="ChEBI" id="CHEBI:29108"/>
    </ligand>
</feature>
<dbReference type="InterPro" id="IPR036852">
    <property type="entry name" value="Peptidase_S8/S53_dom_sf"/>
</dbReference>
<evidence type="ECO:0000256" key="4">
    <source>
        <dbReference type="ARBA" id="ARBA00012462"/>
    </source>
</evidence>
<dbReference type="EMBL" id="JAPQKO010000005">
    <property type="protein sequence ID" value="KAJ5161106.1"/>
    <property type="molecule type" value="Genomic_DNA"/>
</dbReference>
<keyword evidence="13" id="KW-0865">Zymogen</keyword>
<dbReference type="PANTHER" id="PTHR14218:SF32">
    <property type="entry name" value="TRIPEPTIDYL PEPTIDASE SED3 (AFU_ORTHOLOGUE AFUA_3G08930)"/>
    <property type="match status" value="1"/>
</dbReference>
<evidence type="ECO:0000256" key="9">
    <source>
        <dbReference type="ARBA" id="ARBA00022801"/>
    </source>
</evidence>
<sequence length="586" mass="63935">MRFMIIIAVCFVQAALALQPKFQVVEQLEDVPEGWIKGDSPPPSTLIKLRLAVNQPNLVTLEQDVIDISTPGHSRYGQHMKRDELKRFLRPGAAISDQILAWLNSENVSSNSVEMDGNWFTFQTTILHAEHMLNTKFSYFHHPATKTTVIRSLGYSVLREIYPLIMMIQPTTRFGGPSNLHITPMKEVVMATPADLAAPCGSIVTPDCLREMYGLYGTQAKPDARNRLGISGFLEQFARHRGFYEFLNLYAPNQTNANFSVVSINGGLNDESSTLASSEASLDVQYSITMAYNTLATYYTTAGRGPLVPDGDQPLANYSTNEPYLEQLHYFLNLPDDELPAVLTTSYGESEQSVPATYANVTCNLFAQLGARGVSIVFSSGDSGPGSSCISNDGSKRRKFLPSFPASCPFVTSVGATFNSQPERAISFSGGGFSDNFARPQYQHAAVKGYLKILGNQWQGLYNPHGRGIPDVAAQGTNFIVRDHNRWIRVSGTSASAPTFAGIVSQLNAVRLARGKTRLGFLNPWLYTLGQPGMTDIVDGGSRGCYGLDVNGTLRYATLNATPGWDPVTGLGTPQFQPLAQLALAV</sequence>
<keyword evidence="14" id="KW-0325">Glycoprotein</keyword>
<keyword evidence="19" id="KW-1185">Reference proteome</keyword>
<evidence type="ECO:0000313" key="18">
    <source>
        <dbReference type="EMBL" id="KAJ5161106.1"/>
    </source>
</evidence>
<keyword evidence="12" id="KW-0843">Virulence</keyword>
<dbReference type="Pfam" id="PF00082">
    <property type="entry name" value="Peptidase_S8"/>
    <property type="match status" value="1"/>
</dbReference>
<keyword evidence="9 15" id="KW-0378">Hydrolase</keyword>
<feature type="binding site" evidence="15">
    <location>
        <position position="537"/>
    </location>
    <ligand>
        <name>Ca(2+)</name>
        <dbReference type="ChEBI" id="CHEBI:29108"/>
    </ligand>
</feature>
<dbReference type="SUPFAM" id="SSF54897">
    <property type="entry name" value="Protease propeptides/inhibitors"/>
    <property type="match status" value="1"/>
</dbReference>
<dbReference type="CDD" id="cd04056">
    <property type="entry name" value="Peptidases_S53"/>
    <property type="match status" value="1"/>
</dbReference>
<reference evidence="18" key="2">
    <citation type="journal article" date="2023" name="IMA Fungus">
        <title>Comparative genomic study of the Penicillium genus elucidates a diverse pangenome and 15 lateral gene transfer events.</title>
        <authorList>
            <person name="Petersen C."/>
            <person name="Sorensen T."/>
            <person name="Nielsen M.R."/>
            <person name="Sondergaard T.E."/>
            <person name="Sorensen J.L."/>
            <person name="Fitzpatrick D.A."/>
            <person name="Frisvad J.C."/>
            <person name="Nielsen K.L."/>
        </authorList>
    </citation>
    <scope>NUCLEOTIDE SEQUENCE</scope>
    <source>
        <strain evidence="18">IBT 21917</strain>
    </source>
</reference>
<organism evidence="18 19">
    <name type="scientific">Penicillium capsulatum</name>
    <dbReference type="NCBI Taxonomy" id="69766"/>
    <lineage>
        <taxon>Eukaryota</taxon>
        <taxon>Fungi</taxon>
        <taxon>Dikarya</taxon>
        <taxon>Ascomycota</taxon>
        <taxon>Pezizomycotina</taxon>
        <taxon>Eurotiomycetes</taxon>
        <taxon>Eurotiomycetidae</taxon>
        <taxon>Eurotiales</taxon>
        <taxon>Aspergillaceae</taxon>
        <taxon>Penicillium</taxon>
    </lineage>
</organism>
<evidence type="ECO:0000256" key="2">
    <source>
        <dbReference type="ARBA" id="ARBA00002451"/>
    </source>
</evidence>
<dbReference type="InterPro" id="IPR015366">
    <property type="entry name" value="S53_propep"/>
</dbReference>
<dbReference type="InterPro" id="IPR000209">
    <property type="entry name" value="Peptidase_S8/S53_dom"/>
</dbReference>
<keyword evidence="8 16" id="KW-0732">Signal</keyword>
<feature type="domain" description="Peptidase S53" evidence="17">
    <location>
        <begin position="203"/>
        <end position="586"/>
    </location>
</feature>
<evidence type="ECO:0000256" key="5">
    <source>
        <dbReference type="ARBA" id="ARBA00022525"/>
    </source>
</evidence>
<dbReference type="OrthoDB" id="409122at2759"/>
<comment type="cofactor">
    <cofactor evidence="15">
        <name>Ca(2+)</name>
        <dbReference type="ChEBI" id="CHEBI:29108"/>
    </cofactor>
    <text evidence="15">Binds 1 Ca(2+) ion per subunit.</text>
</comment>
<evidence type="ECO:0000256" key="16">
    <source>
        <dbReference type="SAM" id="SignalP"/>
    </source>
</evidence>
<dbReference type="GO" id="GO:0046872">
    <property type="term" value="F:metal ion binding"/>
    <property type="evidence" value="ECO:0007669"/>
    <property type="project" value="UniProtKB-UniRule"/>
</dbReference>
<feature type="binding site" evidence="15">
    <location>
        <position position="536"/>
    </location>
    <ligand>
        <name>Ca(2+)</name>
        <dbReference type="ChEBI" id="CHEBI:29108"/>
    </ligand>
</feature>
<dbReference type="Pfam" id="PF09286">
    <property type="entry name" value="Pro-kuma_activ"/>
    <property type="match status" value="1"/>
</dbReference>
<evidence type="ECO:0000256" key="1">
    <source>
        <dbReference type="ARBA" id="ARBA00001910"/>
    </source>
</evidence>
<dbReference type="GO" id="GO:0008240">
    <property type="term" value="F:tripeptidyl-peptidase activity"/>
    <property type="evidence" value="ECO:0007669"/>
    <property type="project" value="UniProtKB-EC"/>
</dbReference>
<keyword evidence="7 15" id="KW-0479">Metal-binding</keyword>
<proteinExistence type="predicted"/>
<comment type="function">
    <text evidence="2">Secreted tripeptidyl-peptidase which degrades proteins at acidic pHs and is involved in virulence.</text>
</comment>
<feature type="signal peptide" evidence="16">
    <location>
        <begin position="1"/>
        <end position="17"/>
    </location>
</feature>
<dbReference type="FunFam" id="3.40.50.200:FF:000015">
    <property type="entry name" value="Tripeptidyl peptidase A"/>
    <property type="match status" value="1"/>
</dbReference>
<gene>
    <name evidence="18" type="ORF">N7492_006498</name>
</gene>
<evidence type="ECO:0000256" key="8">
    <source>
        <dbReference type="ARBA" id="ARBA00022729"/>
    </source>
</evidence>
<evidence type="ECO:0000256" key="10">
    <source>
        <dbReference type="ARBA" id="ARBA00022825"/>
    </source>
</evidence>
<dbReference type="InterPro" id="IPR030400">
    <property type="entry name" value="Sedolisin_dom"/>
</dbReference>
<keyword evidence="10 15" id="KW-0720">Serine protease</keyword>
<evidence type="ECO:0000256" key="3">
    <source>
        <dbReference type="ARBA" id="ARBA00004239"/>
    </source>
</evidence>
<feature type="active site" description="Charge relay system" evidence="15">
    <location>
        <position position="279"/>
    </location>
</feature>
<dbReference type="SUPFAM" id="SSF52743">
    <property type="entry name" value="Subtilisin-like"/>
    <property type="match status" value="1"/>
</dbReference>
<feature type="chain" id="PRO_5040829465" description="tripeptidyl-peptidase II" evidence="16">
    <location>
        <begin position="18"/>
        <end position="586"/>
    </location>
</feature>
<evidence type="ECO:0000256" key="7">
    <source>
        <dbReference type="ARBA" id="ARBA00022723"/>
    </source>
</evidence>
<evidence type="ECO:0000256" key="15">
    <source>
        <dbReference type="PROSITE-ProRule" id="PRU01032"/>
    </source>
</evidence>
<dbReference type="InterPro" id="IPR050819">
    <property type="entry name" value="Tripeptidyl-peptidase_I"/>
</dbReference>
<evidence type="ECO:0000256" key="11">
    <source>
        <dbReference type="ARBA" id="ARBA00022837"/>
    </source>
</evidence>
<feature type="binding site" evidence="15">
    <location>
        <position position="566"/>
    </location>
    <ligand>
        <name>Ca(2+)</name>
        <dbReference type="ChEBI" id="CHEBI:29108"/>
    </ligand>
</feature>
<dbReference type="AlphaFoldDB" id="A0A9W9I0K9"/>
<dbReference type="CDD" id="cd11377">
    <property type="entry name" value="Pro-peptidase_S53"/>
    <property type="match status" value="1"/>
</dbReference>
<dbReference type="GO" id="GO:0005576">
    <property type="term" value="C:extracellular region"/>
    <property type="evidence" value="ECO:0007669"/>
    <property type="project" value="UniProtKB-SubCell"/>
</dbReference>
<name>A0A9W9I0K9_9EURO</name>
<dbReference type="Proteomes" id="UP001146351">
    <property type="component" value="Unassembled WGS sequence"/>
</dbReference>
<protein>
    <recommendedName>
        <fullName evidence="4">tripeptidyl-peptidase II</fullName>
        <ecNumber evidence="4">3.4.14.10</ecNumber>
    </recommendedName>
</protein>
<keyword evidence="5" id="KW-0964">Secreted</keyword>